<dbReference type="PROSITE" id="PS51915">
    <property type="entry name" value="ZAD"/>
    <property type="match status" value="1"/>
</dbReference>
<keyword evidence="6" id="KW-0238">DNA-binding</keyword>
<feature type="binding site" evidence="9">
    <location>
        <position position="7"/>
    </location>
    <ligand>
        <name>Zn(2+)</name>
        <dbReference type="ChEBI" id="CHEBI:29105"/>
    </ligand>
</feature>
<evidence type="ECO:0000259" key="11">
    <source>
        <dbReference type="PROSITE" id="PS50157"/>
    </source>
</evidence>
<evidence type="ECO:0000256" key="1">
    <source>
        <dbReference type="ARBA" id="ARBA00004123"/>
    </source>
</evidence>
<dbReference type="InterPro" id="IPR036236">
    <property type="entry name" value="Znf_C2H2_sf"/>
</dbReference>
<evidence type="ECO:0000256" key="4">
    <source>
        <dbReference type="ARBA" id="ARBA00022771"/>
    </source>
</evidence>
<dbReference type="PANTHER" id="PTHR24390">
    <property type="entry name" value="ZINC FINGER PROTEIN"/>
    <property type="match status" value="1"/>
</dbReference>
<comment type="subcellular location">
    <subcellularLocation>
        <location evidence="1">Nucleus</location>
    </subcellularLocation>
</comment>
<dbReference type="SUPFAM" id="SSF57716">
    <property type="entry name" value="Glucocorticoid receptor-like (DNA-binding domain)"/>
    <property type="match status" value="1"/>
</dbReference>
<dbReference type="Proteomes" id="UP001566132">
    <property type="component" value="Unassembled WGS sequence"/>
</dbReference>
<dbReference type="Pfam" id="PF12874">
    <property type="entry name" value="zf-met"/>
    <property type="match status" value="1"/>
</dbReference>
<accession>A0ABD1F2Y8</accession>
<feature type="compositionally biased region" description="Basic and acidic residues" evidence="10">
    <location>
        <begin position="112"/>
        <end position="122"/>
    </location>
</feature>
<evidence type="ECO:0000313" key="14">
    <source>
        <dbReference type="Proteomes" id="UP001566132"/>
    </source>
</evidence>
<protein>
    <submittedName>
        <fullName evidence="13">Uncharacterized protein</fullName>
    </submittedName>
</protein>
<feature type="domain" description="C2H2-type" evidence="11">
    <location>
        <begin position="243"/>
        <end position="271"/>
    </location>
</feature>
<feature type="domain" description="ZAD" evidence="12">
    <location>
        <begin position="5"/>
        <end position="75"/>
    </location>
</feature>
<dbReference type="AlphaFoldDB" id="A0ABD1F2Y8"/>
<organism evidence="13 14">
    <name type="scientific">Hypothenemus hampei</name>
    <name type="common">Coffee berry borer</name>
    <dbReference type="NCBI Taxonomy" id="57062"/>
    <lineage>
        <taxon>Eukaryota</taxon>
        <taxon>Metazoa</taxon>
        <taxon>Ecdysozoa</taxon>
        <taxon>Arthropoda</taxon>
        <taxon>Hexapoda</taxon>
        <taxon>Insecta</taxon>
        <taxon>Pterygota</taxon>
        <taxon>Neoptera</taxon>
        <taxon>Endopterygota</taxon>
        <taxon>Coleoptera</taxon>
        <taxon>Polyphaga</taxon>
        <taxon>Cucujiformia</taxon>
        <taxon>Curculionidae</taxon>
        <taxon>Scolytinae</taxon>
        <taxon>Hypothenemus</taxon>
    </lineage>
</organism>
<evidence type="ECO:0000256" key="9">
    <source>
        <dbReference type="PROSITE-ProRule" id="PRU01263"/>
    </source>
</evidence>
<dbReference type="EMBL" id="JBDJPC010000003">
    <property type="protein sequence ID" value="KAL1509612.1"/>
    <property type="molecule type" value="Genomic_DNA"/>
</dbReference>
<evidence type="ECO:0000256" key="8">
    <source>
        <dbReference type="PROSITE-ProRule" id="PRU00042"/>
    </source>
</evidence>
<evidence type="ECO:0000259" key="12">
    <source>
        <dbReference type="PROSITE" id="PS51915"/>
    </source>
</evidence>
<dbReference type="InterPro" id="IPR012934">
    <property type="entry name" value="Znf_AD"/>
</dbReference>
<feature type="binding site" evidence="9">
    <location>
        <position position="51"/>
    </location>
    <ligand>
        <name>Zn(2+)</name>
        <dbReference type="ChEBI" id="CHEBI:29105"/>
    </ligand>
</feature>
<gene>
    <name evidence="13" type="ORF">ABEB36_004323</name>
</gene>
<proteinExistence type="predicted"/>
<feature type="region of interest" description="Disordered" evidence="10">
    <location>
        <begin position="85"/>
        <end position="122"/>
    </location>
</feature>
<keyword evidence="14" id="KW-1185">Reference proteome</keyword>
<feature type="domain" description="C2H2-type" evidence="11">
    <location>
        <begin position="329"/>
        <end position="357"/>
    </location>
</feature>
<dbReference type="GO" id="GO:0008270">
    <property type="term" value="F:zinc ion binding"/>
    <property type="evidence" value="ECO:0007669"/>
    <property type="project" value="UniProtKB-UniRule"/>
</dbReference>
<dbReference type="FunFam" id="3.30.160.60:FF:000072">
    <property type="entry name" value="zinc finger protein 143 isoform X1"/>
    <property type="match status" value="1"/>
</dbReference>
<dbReference type="Pfam" id="PF07776">
    <property type="entry name" value="zf-AD"/>
    <property type="match status" value="1"/>
</dbReference>
<dbReference type="SUPFAM" id="SSF57667">
    <property type="entry name" value="beta-beta-alpha zinc fingers"/>
    <property type="match status" value="4"/>
</dbReference>
<sequence>MNCFHKCRLCLKLCENTMDIFKDDFSKLITILTGLTIEPSDGLPTNSCLDCVKNVKLSVRIRDLIIQSHEILFKEYLVHHRIESSEQSTQEKVKTHNSPDPTGIEQSSLNCHKTEQSETLKQEDSRLFEINATQLEEHEEISNLPENRKEKKYKPSKVLKKVAKFKNEAEVSCVKKTSKIKIPPKKVTCTICRREVRSNWIRKHLETHEYNPSTCEYCGLVSKSATALRHHVFYYHKSAENEYMCDQCGKSFRLKYRLNLHKKKEHGGTQDFECTTCGKRFYERLHLKRHVDKTHQNQRPYVCDGCGKGFKSQNHVKIHKRIHSREAPYSCHMCGERFKVKVTLRTHLKGVHKVQEEQSVFCDVCNRGFVSEVALKAHMNSRVHETEKCQFCSEMFTNKYMISHLKNIHDIG</sequence>
<dbReference type="GO" id="GO:0005634">
    <property type="term" value="C:nucleus"/>
    <property type="evidence" value="ECO:0007669"/>
    <property type="project" value="UniProtKB-SubCell"/>
</dbReference>
<dbReference type="PROSITE" id="PS00028">
    <property type="entry name" value="ZINC_FINGER_C2H2_1"/>
    <property type="match status" value="5"/>
</dbReference>
<keyword evidence="2 9" id="KW-0479">Metal-binding</keyword>
<keyword evidence="4 8" id="KW-0863">Zinc-finger</keyword>
<feature type="compositionally biased region" description="Basic and acidic residues" evidence="10">
    <location>
        <begin position="85"/>
        <end position="94"/>
    </location>
</feature>
<dbReference type="Pfam" id="PF00096">
    <property type="entry name" value="zf-C2H2"/>
    <property type="match status" value="4"/>
</dbReference>
<dbReference type="Gene3D" id="3.30.160.60">
    <property type="entry name" value="Classic Zinc Finger"/>
    <property type="match status" value="5"/>
</dbReference>
<evidence type="ECO:0000256" key="6">
    <source>
        <dbReference type="ARBA" id="ARBA00023125"/>
    </source>
</evidence>
<dbReference type="SMART" id="SM00355">
    <property type="entry name" value="ZnF_C2H2"/>
    <property type="match status" value="8"/>
</dbReference>
<evidence type="ECO:0000256" key="10">
    <source>
        <dbReference type="SAM" id="MobiDB-lite"/>
    </source>
</evidence>
<dbReference type="InterPro" id="IPR013087">
    <property type="entry name" value="Znf_C2H2_type"/>
</dbReference>
<feature type="binding site" evidence="9">
    <location>
        <position position="10"/>
    </location>
    <ligand>
        <name>Zn(2+)</name>
        <dbReference type="ChEBI" id="CHEBI:29105"/>
    </ligand>
</feature>
<feature type="domain" description="C2H2-type" evidence="11">
    <location>
        <begin position="272"/>
        <end position="300"/>
    </location>
</feature>
<keyword evidence="3" id="KW-0677">Repeat</keyword>
<name>A0ABD1F2Y8_HYPHA</name>
<evidence type="ECO:0000256" key="2">
    <source>
        <dbReference type="ARBA" id="ARBA00022723"/>
    </source>
</evidence>
<evidence type="ECO:0000256" key="5">
    <source>
        <dbReference type="ARBA" id="ARBA00022833"/>
    </source>
</evidence>
<dbReference type="PROSITE" id="PS50157">
    <property type="entry name" value="ZINC_FINGER_C2H2_2"/>
    <property type="match status" value="5"/>
</dbReference>
<feature type="domain" description="C2H2-type" evidence="11">
    <location>
        <begin position="301"/>
        <end position="328"/>
    </location>
</feature>
<reference evidence="13 14" key="1">
    <citation type="submission" date="2024-05" db="EMBL/GenBank/DDBJ databases">
        <title>Genetic variation in Jamaican populations of the coffee berry borer (Hypothenemus hampei).</title>
        <authorList>
            <person name="Errbii M."/>
            <person name="Myrie A."/>
        </authorList>
    </citation>
    <scope>NUCLEOTIDE SEQUENCE [LARGE SCALE GENOMIC DNA]</scope>
    <source>
        <strain evidence="13">JA-Hopewell-2020-01-JO</strain>
        <tissue evidence="13">Whole body</tissue>
    </source>
</reference>
<feature type="binding site" evidence="9">
    <location>
        <position position="48"/>
    </location>
    <ligand>
        <name>Zn(2+)</name>
        <dbReference type="ChEBI" id="CHEBI:29105"/>
    </ligand>
</feature>
<comment type="caution">
    <text evidence="13">The sequence shown here is derived from an EMBL/GenBank/DDBJ whole genome shotgun (WGS) entry which is preliminary data.</text>
</comment>
<keyword evidence="5 9" id="KW-0862">Zinc</keyword>
<feature type="compositionally biased region" description="Polar residues" evidence="10">
    <location>
        <begin position="95"/>
        <end position="111"/>
    </location>
</feature>
<dbReference type="PANTHER" id="PTHR24390:SF159">
    <property type="entry name" value="GROWTH FACTOR INDEPENDENT 1 TRANSCRIPTIONAL REPRESSOR"/>
    <property type="match status" value="1"/>
</dbReference>
<evidence type="ECO:0000256" key="7">
    <source>
        <dbReference type="ARBA" id="ARBA00023242"/>
    </source>
</evidence>
<feature type="domain" description="C2H2-type" evidence="11">
    <location>
        <begin position="360"/>
        <end position="389"/>
    </location>
</feature>
<keyword evidence="7" id="KW-0539">Nucleus</keyword>
<evidence type="ECO:0000256" key="3">
    <source>
        <dbReference type="ARBA" id="ARBA00022737"/>
    </source>
</evidence>
<evidence type="ECO:0000313" key="13">
    <source>
        <dbReference type="EMBL" id="KAL1509612.1"/>
    </source>
</evidence>
<dbReference type="FunFam" id="3.30.160.60:FF:000100">
    <property type="entry name" value="Zinc finger 45-like"/>
    <property type="match status" value="1"/>
</dbReference>